<evidence type="ECO:0000256" key="2">
    <source>
        <dbReference type="ARBA" id="ARBA00009399"/>
    </source>
</evidence>
<keyword evidence="3 6" id="KW-0812">Transmembrane</keyword>
<evidence type="ECO:0000256" key="4">
    <source>
        <dbReference type="ARBA" id="ARBA00022989"/>
    </source>
</evidence>
<evidence type="ECO:0000256" key="3">
    <source>
        <dbReference type="ARBA" id="ARBA00022692"/>
    </source>
</evidence>
<dbReference type="PANTHER" id="PTHR38459:SF1">
    <property type="entry name" value="PROPHAGE BACTOPRENOL-LINKED GLUCOSE TRANSLOCASE HOMOLOG"/>
    <property type="match status" value="1"/>
</dbReference>
<dbReference type="EMBL" id="JACIJF010000048">
    <property type="protein sequence ID" value="MBB5713122.1"/>
    <property type="molecule type" value="Genomic_DNA"/>
</dbReference>
<evidence type="ECO:0000313" key="9">
    <source>
        <dbReference type="Proteomes" id="UP000527143"/>
    </source>
</evidence>
<dbReference type="PANTHER" id="PTHR38459">
    <property type="entry name" value="PROPHAGE BACTOPRENOL-LINKED GLUCOSE TRANSLOCASE HOMOLOG"/>
    <property type="match status" value="1"/>
</dbReference>
<dbReference type="Proteomes" id="UP000527143">
    <property type="component" value="Unassembled WGS sequence"/>
</dbReference>
<feature type="domain" description="GtrA/DPMS transmembrane" evidence="7">
    <location>
        <begin position="21"/>
        <end position="140"/>
    </location>
</feature>
<evidence type="ECO:0000259" key="7">
    <source>
        <dbReference type="Pfam" id="PF04138"/>
    </source>
</evidence>
<protein>
    <submittedName>
        <fullName evidence="8">Putative flippase GtrA</fullName>
    </submittedName>
</protein>
<feature type="transmembrane region" description="Helical" evidence="6">
    <location>
        <begin position="49"/>
        <end position="69"/>
    </location>
</feature>
<dbReference type="GO" id="GO:0000271">
    <property type="term" value="P:polysaccharide biosynthetic process"/>
    <property type="evidence" value="ECO:0007669"/>
    <property type="project" value="InterPro"/>
</dbReference>
<dbReference type="GO" id="GO:0005886">
    <property type="term" value="C:plasma membrane"/>
    <property type="evidence" value="ECO:0007669"/>
    <property type="project" value="TreeGrafter"/>
</dbReference>
<keyword evidence="9" id="KW-1185">Reference proteome</keyword>
<name>A0A840YU00_9SPHN</name>
<comment type="caution">
    <text evidence="8">The sequence shown here is derived from an EMBL/GenBank/DDBJ whole genome shotgun (WGS) entry which is preliminary data.</text>
</comment>
<comment type="similarity">
    <text evidence="2">Belongs to the GtrA family.</text>
</comment>
<accession>A0A840YU00</accession>
<dbReference type="InterPro" id="IPR007267">
    <property type="entry name" value="GtrA_DPMS_TM"/>
</dbReference>
<keyword evidence="4 6" id="KW-1133">Transmembrane helix</keyword>
<keyword evidence="5 6" id="KW-0472">Membrane</keyword>
<feature type="transmembrane region" description="Helical" evidence="6">
    <location>
        <begin position="90"/>
        <end position="111"/>
    </location>
</feature>
<evidence type="ECO:0000256" key="5">
    <source>
        <dbReference type="ARBA" id="ARBA00023136"/>
    </source>
</evidence>
<feature type="transmembrane region" description="Helical" evidence="6">
    <location>
        <begin position="20"/>
        <end position="43"/>
    </location>
</feature>
<feature type="transmembrane region" description="Helical" evidence="6">
    <location>
        <begin position="117"/>
        <end position="135"/>
    </location>
</feature>
<organism evidence="8 9">
    <name type="scientific">Sphingomonas xinjiangensis</name>
    <dbReference type="NCBI Taxonomy" id="643568"/>
    <lineage>
        <taxon>Bacteria</taxon>
        <taxon>Pseudomonadati</taxon>
        <taxon>Pseudomonadota</taxon>
        <taxon>Alphaproteobacteria</taxon>
        <taxon>Sphingomonadales</taxon>
        <taxon>Sphingomonadaceae</taxon>
        <taxon>Sphingomonas</taxon>
    </lineage>
</organism>
<dbReference type="InterPro" id="IPR051401">
    <property type="entry name" value="GtrA_CellWall_Glycosyl"/>
</dbReference>
<sequence>MVSVNMQGLRLHRDTVRQLVRFGIAGGLSSIVYSLVYLPLTAYVFPRELAVAAVPFAFIIAVTFGFFAHSRWSFKDYGNRTPGIGQHLRFVAVQSTGLVINAVVTWVGTAVLGLPPWAPLLPAVLLAAAITFILNRQWVFG</sequence>
<evidence type="ECO:0000256" key="6">
    <source>
        <dbReference type="SAM" id="Phobius"/>
    </source>
</evidence>
<reference evidence="8 9" key="1">
    <citation type="submission" date="2020-08" db="EMBL/GenBank/DDBJ databases">
        <title>Genomic Encyclopedia of Type Strains, Phase IV (KMG-IV): sequencing the most valuable type-strain genomes for metagenomic binning, comparative biology and taxonomic classification.</title>
        <authorList>
            <person name="Goeker M."/>
        </authorList>
    </citation>
    <scope>NUCLEOTIDE SEQUENCE [LARGE SCALE GENOMIC DNA]</scope>
    <source>
        <strain evidence="8 9">DSM 26736</strain>
    </source>
</reference>
<dbReference type="AlphaFoldDB" id="A0A840YU00"/>
<gene>
    <name evidence="8" type="ORF">FHT02_004385</name>
</gene>
<comment type="subcellular location">
    <subcellularLocation>
        <location evidence="1">Membrane</location>
        <topology evidence="1">Multi-pass membrane protein</topology>
    </subcellularLocation>
</comment>
<proteinExistence type="inferred from homology"/>
<dbReference type="Pfam" id="PF04138">
    <property type="entry name" value="GtrA_DPMS_TM"/>
    <property type="match status" value="1"/>
</dbReference>
<evidence type="ECO:0000256" key="1">
    <source>
        <dbReference type="ARBA" id="ARBA00004141"/>
    </source>
</evidence>
<evidence type="ECO:0000313" key="8">
    <source>
        <dbReference type="EMBL" id="MBB5713122.1"/>
    </source>
</evidence>